<dbReference type="InterPro" id="IPR000595">
    <property type="entry name" value="cNMP-bd_dom"/>
</dbReference>
<dbReference type="PROSITE" id="PS50042">
    <property type="entry name" value="CNMP_BINDING_3"/>
    <property type="match status" value="1"/>
</dbReference>
<evidence type="ECO:0000259" key="4">
    <source>
        <dbReference type="PROSITE" id="PS50042"/>
    </source>
</evidence>
<dbReference type="Pfam" id="PF13545">
    <property type="entry name" value="HTH_Crp_2"/>
    <property type="match status" value="1"/>
</dbReference>
<dbReference type="SMART" id="SM00100">
    <property type="entry name" value="cNMP"/>
    <property type="match status" value="1"/>
</dbReference>
<accession>A0A6S6TZ49</accession>
<dbReference type="Gene3D" id="1.10.10.10">
    <property type="entry name" value="Winged helix-like DNA-binding domain superfamily/Winged helix DNA-binding domain"/>
    <property type="match status" value="1"/>
</dbReference>
<dbReference type="InterPro" id="IPR018490">
    <property type="entry name" value="cNMP-bd_dom_sf"/>
</dbReference>
<dbReference type="InterPro" id="IPR036390">
    <property type="entry name" value="WH_DNA-bd_sf"/>
</dbReference>
<dbReference type="PANTHER" id="PTHR24567:SF28">
    <property type="entry name" value="LISTERIOLYSIN REGULATORY PROTEIN"/>
    <property type="match status" value="1"/>
</dbReference>
<feature type="domain" description="HTH crp-type" evidence="5">
    <location>
        <begin position="166"/>
        <end position="237"/>
    </location>
</feature>
<organism evidence="6">
    <name type="scientific">uncultured Thiotrichaceae bacterium</name>
    <dbReference type="NCBI Taxonomy" id="298394"/>
    <lineage>
        <taxon>Bacteria</taxon>
        <taxon>Pseudomonadati</taxon>
        <taxon>Pseudomonadota</taxon>
        <taxon>Gammaproteobacteria</taxon>
        <taxon>Thiotrichales</taxon>
        <taxon>Thiotrichaceae</taxon>
        <taxon>environmental samples</taxon>
    </lineage>
</organism>
<dbReference type="SUPFAM" id="SSF46785">
    <property type="entry name" value="Winged helix' DNA-binding domain"/>
    <property type="match status" value="1"/>
</dbReference>
<dbReference type="InterPro" id="IPR014710">
    <property type="entry name" value="RmlC-like_jellyroll"/>
</dbReference>
<dbReference type="GO" id="GO:0003700">
    <property type="term" value="F:DNA-binding transcription factor activity"/>
    <property type="evidence" value="ECO:0007669"/>
    <property type="project" value="TreeGrafter"/>
</dbReference>
<dbReference type="InterPro" id="IPR036388">
    <property type="entry name" value="WH-like_DNA-bd_sf"/>
</dbReference>
<keyword evidence="3" id="KW-0804">Transcription</keyword>
<evidence type="ECO:0000259" key="5">
    <source>
        <dbReference type="PROSITE" id="PS51063"/>
    </source>
</evidence>
<dbReference type="PANTHER" id="PTHR24567">
    <property type="entry name" value="CRP FAMILY TRANSCRIPTIONAL REGULATORY PROTEIN"/>
    <property type="match status" value="1"/>
</dbReference>
<dbReference type="PROSITE" id="PS00356">
    <property type="entry name" value="HTH_LACI_1"/>
    <property type="match status" value="1"/>
</dbReference>
<dbReference type="PROSITE" id="PS51063">
    <property type="entry name" value="HTH_CRP_2"/>
    <property type="match status" value="1"/>
</dbReference>
<evidence type="ECO:0000313" key="6">
    <source>
        <dbReference type="EMBL" id="CAA6824705.1"/>
    </source>
</evidence>
<protein>
    <submittedName>
        <fullName evidence="6">Crp/Fnr family transcriptional regulator</fullName>
    </submittedName>
</protein>
<proteinExistence type="predicted"/>
<evidence type="ECO:0000256" key="2">
    <source>
        <dbReference type="ARBA" id="ARBA00023125"/>
    </source>
</evidence>
<feature type="domain" description="Cyclic nucleotide-binding" evidence="4">
    <location>
        <begin position="31"/>
        <end position="152"/>
    </location>
</feature>
<dbReference type="AlphaFoldDB" id="A0A6S6TZ49"/>
<dbReference type="Pfam" id="PF00027">
    <property type="entry name" value="cNMP_binding"/>
    <property type="match status" value="1"/>
</dbReference>
<dbReference type="EMBL" id="CACVAY010000121">
    <property type="protein sequence ID" value="CAA6824705.1"/>
    <property type="molecule type" value="Genomic_DNA"/>
</dbReference>
<evidence type="ECO:0000256" key="3">
    <source>
        <dbReference type="ARBA" id="ARBA00023163"/>
    </source>
</evidence>
<gene>
    <name evidence="6" type="ORF">HELGO_WM22731</name>
</gene>
<keyword evidence="2" id="KW-0238">DNA-binding</keyword>
<keyword evidence="1" id="KW-0805">Transcription regulation</keyword>
<name>A0A6S6TZ49_9GAMM</name>
<dbReference type="SUPFAM" id="SSF51206">
    <property type="entry name" value="cAMP-binding domain-like"/>
    <property type="match status" value="1"/>
</dbReference>
<dbReference type="InterPro" id="IPR012318">
    <property type="entry name" value="HTH_CRP"/>
</dbReference>
<dbReference type="GO" id="GO:0005829">
    <property type="term" value="C:cytosol"/>
    <property type="evidence" value="ECO:0007669"/>
    <property type="project" value="TreeGrafter"/>
</dbReference>
<evidence type="ECO:0000256" key="1">
    <source>
        <dbReference type="ARBA" id="ARBA00023015"/>
    </source>
</evidence>
<dbReference type="CDD" id="cd00038">
    <property type="entry name" value="CAP_ED"/>
    <property type="match status" value="1"/>
</dbReference>
<dbReference type="Gene3D" id="2.60.120.10">
    <property type="entry name" value="Jelly Rolls"/>
    <property type="match status" value="1"/>
</dbReference>
<reference evidence="6" key="1">
    <citation type="submission" date="2020-01" db="EMBL/GenBank/DDBJ databases">
        <authorList>
            <person name="Meier V. D."/>
            <person name="Meier V D."/>
        </authorList>
    </citation>
    <scope>NUCLEOTIDE SEQUENCE</scope>
    <source>
        <strain evidence="6">HLG_WM_MAG_07</strain>
    </source>
</reference>
<dbReference type="InterPro" id="IPR050397">
    <property type="entry name" value="Env_Response_Regulators"/>
</dbReference>
<dbReference type="GO" id="GO:0003677">
    <property type="term" value="F:DNA binding"/>
    <property type="evidence" value="ECO:0007669"/>
    <property type="project" value="UniProtKB-KW"/>
</dbReference>
<sequence>MDKKFHPEKCKDVVWEGRADCQGCSIRGSVVLAGVDLALYENLLTSIMKFCYPGKTVLYNEGVKANYLYTVRKGLVKLEDTLEDGSVRIVRLIKQGQIVGLETLLDHEQRYEQTAVTIHETEVCRIPYRTFHSILEQDPGFIDAVMEQWHKQLEASEQVIVEFSTGTLRQRLAHILLLLVEDANHNHLVEVQMIPIEDIAALAGVTKESVSRILAEFKRNQVVIKSGPNRVRLNEEALRKMTEM</sequence>